<comment type="caution">
    <text evidence="9">The sequence shown here is derived from an EMBL/GenBank/DDBJ whole genome shotgun (WGS) entry which is preliminary data.</text>
</comment>
<accession>A0ABR0YBP7</accession>
<comment type="subcellular location">
    <subcellularLocation>
        <location evidence="1">Secreted</location>
    </subcellularLocation>
</comment>
<feature type="domain" description="SRCR" evidence="8">
    <location>
        <begin position="318"/>
        <end position="422"/>
    </location>
</feature>
<dbReference type="EMBL" id="JAHFZB010000037">
    <property type="protein sequence ID" value="KAK6470077.1"/>
    <property type="molecule type" value="Genomic_DNA"/>
</dbReference>
<keyword evidence="3" id="KW-0732">Signal</keyword>
<evidence type="ECO:0000256" key="5">
    <source>
        <dbReference type="ARBA" id="ARBA00023157"/>
    </source>
</evidence>
<feature type="non-terminal residue" evidence="9">
    <location>
        <position position="425"/>
    </location>
</feature>
<comment type="caution">
    <text evidence="7">Lacks conserved residue(s) required for the propagation of feature annotation.</text>
</comment>
<evidence type="ECO:0000313" key="9">
    <source>
        <dbReference type="EMBL" id="KAK6470077.1"/>
    </source>
</evidence>
<dbReference type="SMART" id="SM00202">
    <property type="entry name" value="SR"/>
    <property type="match status" value="4"/>
</dbReference>
<keyword evidence="4" id="KW-0677">Repeat</keyword>
<evidence type="ECO:0000259" key="8">
    <source>
        <dbReference type="PROSITE" id="PS50287"/>
    </source>
</evidence>
<reference evidence="9 10" key="1">
    <citation type="submission" date="2021-05" db="EMBL/GenBank/DDBJ databases">
        <authorList>
            <person name="Zahm M."/>
            <person name="Klopp C."/>
            <person name="Cabau C."/>
            <person name="Kuhl H."/>
            <person name="Suciu R."/>
            <person name="Ciorpac M."/>
            <person name="Holostenco D."/>
            <person name="Gessner J."/>
            <person name="Wuertz S."/>
            <person name="Hohne C."/>
            <person name="Stock M."/>
            <person name="Gislard M."/>
            <person name="Lluch J."/>
            <person name="Milhes M."/>
            <person name="Lampietro C."/>
            <person name="Lopez Roques C."/>
            <person name="Donnadieu C."/>
            <person name="Du K."/>
            <person name="Schartl M."/>
            <person name="Guiguen Y."/>
        </authorList>
    </citation>
    <scope>NUCLEOTIDE SEQUENCE [LARGE SCALE GENOMIC DNA]</scope>
    <source>
        <strain evidence="9">Hh-F2</strain>
        <tissue evidence="9">Blood</tissue>
    </source>
</reference>
<feature type="domain" description="SRCR" evidence="8">
    <location>
        <begin position="109"/>
        <end position="209"/>
    </location>
</feature>
<feature type="disulfide bond" evidence="7">
    <location>
        <begin position="178"/>
        <end position="188"/>
    </location>
</feature>
<evidence type="ECO:0000256" key="1">
    <source>
        <dbReference type="ARBA" id="ARBA00004613"/>
    </source>
</evidence>
<dbReference type="PANTHER" id="PTHR19331:SF22">
    <property type="entry name" value="DELETED IN MALIGNANT BRAIN TUMORS 1 PROTEIN"/>
    <property type="match status" value="1"/>
</dbReference>
<proteinExistence type="predicted"/>
<keyword evidence="10" id="KW-1185">Reference proteome</keyword>
<evidence type="ECO:0000256" key="7">
    <source>
        <dbReference type="PROSITE-ProRule" id="PRU00196"/>
    </source>
</evidence>
<dbReference type="PROSITE" id="PS50287">
    <property type="entry name" value="SRCR_2"/>
    <property type="match status" value="4"/>
</dbReference>
<keyword evidence="2" id="KW-0964">Secreted</keyword>
<feature type="disulfide bond" evidence="7">
    <location>
        <begin position="76"/>
        <end position="86"/>
    </location>
</feature>
<evidence type="ECO:0000256" key="2">
    <source>
        <dbReference type="ARBA" id="ARBA00022525"/>
    </source>
</evidence>
<dbReference type="Proteomes" id="UP001369086">
    <property type="component" value="Unassembled WGS sequence"/>
</dbReference>
<feature type="domain" description="SRCR" evidence="8">
    <location>
        <begin position="7"/>
        <end position="107"/>
    </location>
</feature>
<keyword evidence="5 7" id="KW-1015">Disulfide bond</keyword>
<dbReference type="PANTHER" id="PTHR19331">
    <property type="entry name" value="SCAVENGER RECEPTOR DOMAIN-CONTAINING"/>
    <property type="match status" value="1"/>
</dbReference>
<dbReference type="PRINTS" id="PR00258">
    <property type="entry name" value="SPERACTRCPTR"/>
</dbReference>
<feature type="disulfide bond" evidence="7">
    <location>
        <begin position="284"/>
        <end position="294"/>
    </location>
</feature>
<protein>
    <submittedName>
        <fullName evidence="9">Scavenger receptor cysteine-rich type 1 protein M130-like</fullName>
    </submittedName>
</protein>
<feature type="disulfide bond" evidence="7">
    <location>
        <begin position="32"/>
        <end position="96"/>
    </location>
</feature>
<organism evidence="9 10">
    <name type="scientific">Huso huso</name>
    <name type="common">Beluga</name>
    <name type="synonym">Acipenser huso</name>
    <dbReference type="NCBI Taxonomy" id="61971"/>
    <lineage>
        <taxon>Eukaryota</taxon>
        <taxon>Metazoa</taxon>
        <taxon>Chordata</taxon>
        <taxon>Craniata</taxon>
        <taxon>Vertebrata</taxon>
        <taxon>Euteleostomi</taxon>
        <taxon>Actinopterygii</taxon>
        <taxon>Chondrostei</taxon>
        <taxon>Acipenseriformes</taxon>
        <taxon>Acipenseridae</taxon>
        <taxon>Huso</taxon>
    </lineage>
</organism>
<evidence type="ECO:0000256" key="4">
    <source>
        <dbReference type="ARBA" id="ARBA00022737"/>
    </source>
</evidence>
<gene>
    <name evidence="9" type="ORF">HHUSO_G31706</name>
</gene>
<dbReference type="InterPro" id="IPR001190">
    <property type="entry name" value="SRCR"/>
</dbReference>
<evidence type="ECO:0000256" key="3">
    <source>
        <dbReference type="ARBA" id="ARBA00022729"/>
    </source>
</evidence>
<dbReference type="InterPro" id="IPR036772">
    <property type="entry name" value="SRCR-like_dom_sf"/>
</dbReference>
<feature type="disulfide bond" evidence="7">
    <location>
        <begin position="147"/>
        <end position="208"/>
    </location>
</feature>
<keyword evidence="6" id="KW-0325">Glycoprotein</keyword>
<dbReference type="Pfam" id="PF00530">
    <property type="entry name" value="SRCR"/>
    <property type="match status" value="4"/>
</dbReference>
<feature type="domain" description="SRCR" evidence="8">
    <location>
        <begin position="215"/>
        <end position="313"/>
    </location>
</feature>
<feature type="disulfide bond" evidence="7">
    <location>
        <begin position="45"/>
        <end position="106"/>
    </location>
</feature>
<evidence type="ECO:0000256" key="6">
    <source>
        <dbReference type="ARBA" id="ARBA00023180"/>
    </source>
</evidence>
<sequence length="425" mass="45827">MIPGQGVRLSGGSDLCSGRVEVLCGSAWNTVCDAGFDRQDAEVVCRRLQCGNPQEVLGAARFGKGQGPVWSEEIQCSGNEPGLHVCPTSSREQPSCTHANDVGLVCVEYRLVNGSDSCSGRVELHHEGVWGTVCDRYWDLQDATVLCQQLKCGYAVAVLGQAHFGQGSGQIWADKFNCEGSEADLFKCPASEYGRGDCTHENDAGVICTAQAGRVWLADGPSRCESRVEVYYNRTWGRVLHDSWGITEASVVCRELDCGSAVEVSNSSRYGTGDSDVCLTGIRCTGDESHLINCSLPQQVSCNTSNGAAVLCSKFKDLRLAEGCSGPIEVLYNGTWRSVCGNRMTQITASVICQQLNCGESAAIRDAQSRLSSDYKWLDEVNCQDTTLHCGSVHPYPGVRQIALTMRWLRLSAQVKISLCCSSAG</sequence>
<dbReference type="SUPFAM" id="SSF56487">
    <property type="entry name" value="SRCR-like"/>
    <property type="match status" value="4"/>
</dbReference>
<evidence type="ECO:0000313" key="10">
    <source>
        <dbReference type="Proteomes" id="UP001369086"/>
    </source>
</evidence>
<dbReference type="Gene3D" id="3.10.250.10">
    <property type="entry name" value="SRCR-like domain"/>
    <property type="match status" value="4"/>
</dbReference>
<name>A0ABR0YBP7_HUSHU</name>
<feature type="disulfide bond" evidence="7">
    <location>
        <begin position="134"/>
        <end position="198"/>
    </location>
</feature>